<gene>
    <name evidence="2" type="primary">LOC142165728</name>
</gene>
<organism evidence="1 2">
    <name type="scientific">Nicotiana tabacum</name>
    <name type="common">Common tobacco</name>
    <dbReference type="NCBI Taxonomy" id="4097"/>
    <lineage>
        <taxon>Eukaryota</taxon>
        <taxon>Viridiplantae</taxon>
        <taxon>Streptophyta</taxon>
        <taxon>Embryophyta</taxon>
        <taxon>Tracheophyta</taxon>
        <taxon>Spermatophyta</taxon>
        <taxon>Magnoliopsida</taxon>
        <taxon>eudicotyledons</taxon>
        <taxon>Gunneridae</taxon>
        <taxon>Pentapetalae</taxon>
        <taxon>asterids</taxon>
        <taxon>lamiids</taxon>
        <taxon>Solanales</taxon>
        <taxon>Solanaceae</taxon>
        <taxon>Nicotianoideae</taxon>
        <taxon>Nicotianeae</taxon>
        <taxon>Nicotiana</taxon>
    </lineage>
</organism>
<proteinExistence type="predicted"/>
<reference evidence="1" key="1">
    <citation type="journal article" date="2014" name="Nat. Commun.">
        <title>The tobacco genome sequence and its comparison with those of tomato and potato.</title>
        <authorList>
            <person name="Sierro N."/>
            <person name="Battey J.N."/>
            <person name="Ouadi S."/>
            <person name="Bakaher N."/>
            <person name="Bovet L."/>
            <person name="Willig A."/>
            <person name="Goepfert S."/>
            <person name="Peitsch M.C."/>
            <person name="Ivanov N.V."/>
        </authorList>
    </citation>
    <scope>NUCLEOTIDE SEQUENCE [LARGE SCALE GENOMIC DNA]</scope>
</reference>
<keyword evidence="1" id="KW-1185">Reference proteome</keyword>
<evidence type="ECO:0000313" key="2">
    <source>
        <dbReference type="RefSeq" id="XP_075080191.1"/>
    </source>
</evidence>
<name>A0AC58S5C4_TOBAC</name>
<reference evidence="2" key="2">
    <citation type="submission" date="2025-08" db="UniProtKB">
        <authorList>
            <consortium name="RefSeq"/>
        </authorList>
    </citation>
    <scope>IDENTIFICATION</scope>
    <source>
        <tissue evidence="2">Leaf</tissue>
    </source>
</reference>
<protein>
    <submittedName>
        <fullName evidence="2">Uncharacterized protein LOC142165728</fullName>
    </submittedName>
</protein>
<sequence length="394" mass="45916">MTWYTWNMRDINKSYKQKELKNYLKTVKIYLVGLVEIRVKQHNAMKILNNIAPGWGFHNNYQEADNGRIWLIWDGYKFSVNLLVVASQMVHRKVTDKTTVTEQLMTIIYWFQHYGAEVILMGCTEYIGPFNQPLSVGSLTFGLNIVSLNHLSRRCGKKQLDNNPMKNIWMKLKALKPLCKKLNKEEFSCISQKIDITRQQLKLVREQIAQHYIDEQVIEEKEAAQVMEKWFLIEESVMRQKSRIFCIKLGDSNTKYFTAVIKERTVRKQIMELNTLAENKITDPKAIRDEIITFYRSLIGTSAKELPAINRLIMQKGPKLTHQQQLALCEVVTTIEIYDSLYSIGDDKAPEVDGYNTVFFIKTWHIIKEGVNQAVYHSSQQGSYKELLIALHSH</sequence>
<dbReference type="RefSeq" id="XP_075080191.1">
    <property type="nucleotide sequence ID" value="XM_075224090.1"/>
</dbReference>
<evidence type="ECO:0000313" key="1">
    <source>
        <dbReference type="Proteomes" id="UP000790787"/>
    </source>
</evidence>
<accession>A0AC58S5C4</accession>
<dbReference type="Proteomes" id="UP000790787">
    <property type="component" value="Chromosome 11"/>
</dbReference>